<keyword evidence="1" id="KW-0678">Repressor</keyword>
<evidence type="ECO:0000259" key="6">
    <source>
        <dbReference type="PROSITE" id="PS51819"/>
    </source>
</evidence>
<dbReference type="InterPro" id="IPR029068">
    <property type="entry name" value="Glyas_Bleomycin-R_OHBP_Dase"/>
</dbReference>
<keyword evidence="3" id="KW-0238">DNA-binding</keyword>
<dbReference type="Gene3D" id="1.10.1660.10">
    <property type="match status" value="1"/>
</dbReference>
<dbReference type="PROSITE" id="PS51819">
    <property type="entry name" value="VOC"/>
    <property type="match status" value="1"/>
</dbReference>
<dbReference type="OrthoDB" id="9809391at2"/>
<evidence type="ECO:0000256" key="2">
    <source>
        <dbReference type="ARBA" id="ARBA00023015"/>
    </source>
</evidence>
<keyword evidence="4" id="KW-0804">Transcription</keyword>
<gene>
    <name evidence="7" type="ORF">FGL98_17075</name>
</gene>
<evidence type="ECO:0000313" key="8">
    <source>
        <dbReference type="Proteomes" id="UP000320244"/>
    </source>
</evidence>
<dbReference type="Gene3D" id="3.30.720.120">
    <property type="match status" value="1"/>
</dbReference>
<dbReference type="InterPro" id="IPR000551">
    <property type="entry name" value="MerR-type_HTH_dom"/>
</dbReference>
<dbReference type="Proteomes" id="UP000320244">
    <property type="component" value="Unassembled WGS sequence"/>
</dbReference>
<dbReference type="PROSITE" id="PS00552">
    <property type="entry name" value="HTH_MERR_1"/>
    <property type="match status" value="1"/>
</dbReference>
<name>A0A563DY55_9MICO</name>
<dbReference type="AlphaFoldDB" id="A0A563DY55"/>
<dbReference type="GO" id="GO:0003700">
    <property type="term" value="F:DNA-binding transcription factor activity"/>
    <property type="evidence" value="ECO:0007669"/>
    <property type="project" value="InterPro"/>
</dbReference>
<feature type="domain" description="VOC" evidence="6">
    <location>
        <begin position="137"/>
        <end position="260"/>
    </location>
</feature>
<reference evidence="7 8" key="1">
    <citation type="submission" date="2019-05" db="EMBL/GenBank/DDBJ databases">
        <authorList>
            <person name="Lee S.D."/>
        </authorList>
    </citation>
    <scope>NUCLEOTIDE SEQUENCE [LARGE SCALE GENOMIC DNA]</scope>
    <source>
        <strain evidence="7 8">C5-26</strain>
    </source>
</reference>
<dbReference type="EMBL" id="VCQV01000026">
    <property type="protein sequence ID" value="TWP34604.1"/>
    <property type="molecule type" value="Genomic_DNA"/>
</dbReference>
<dbReference type="PANTHER" id="PTHR30204:SF69">
    <property type="entry name" value="MERR-FAMILY TRANSCRIPTIONAL REGULATOR"/>
    <property type="match status" value="1"/>
</dbReference>
<reference evidence="7 8" key="2">
    <citation type="submission" date="2019-08" db="EMBL/GenBank/DDBJ databases">
        <title>Jejuicoccus antrihumi gen. nov., sp. nov., a new member of the family Dermacoccaceae isolated from a cave.</title>
        <authorList>
            <person name="Schumann P."/>
            <person name="Kim I.S."/>
        </authorList>
    </citation>
    <scope>NUCLEOTIDE SEQUENCE [LARGE SCALE GENOMIC DNA]</scope>
    <source>
        <strain evidence="7 8">C5-26</strain>
    </source>
</reference>
<dbReference type="SMART" id="SM00422">
    <property type="entry name" value="HTH_MERR"/>
    <property type="match status" value="1"/>
</dbReference>
<dbReference type="CDD" id="cd01106">
    <property type="entry name" value="HTH_TipAL-Mta"/>
    <property type="match status" value="1"/>
</dbReference>
<dbReference type="SUPFAM" id="SSF46955">
    <property type="entry name" value="Putative DNA-binding domain"/>
    <property type="match status" value="1"/>
</dbReference>
<organism evidence="7 8">
    <name type="scientific">Leekyejoonella antrihumi</name>
    <dbReference type="NCBI Taxonomy" id="1660198"/>
    <lineage>
        <taxon>Bacteria</taxon>
        <taxon>Bacillati</taxon>
        <taxon>Actinomycetota</taxon>
        <taxon>Actinomycetes</taxon>
        <taxon>Micrococcales</taxon>
        <taxon>Dermacoccaceae</taxon>
        <taxon>Leekyejoonella</taxon>
    </lineage>
</organism>
<dbReference type="InterPro" id="IPR009061">
    <property type="entry name" value="DNA-bd_dom_put_sf"/>
</dbReference>
<dbReference type="PRINTS" id="PR00040">
    <property type="entry name" value="HTHMERR"/>
</dbReference>
<accession>A0A563DY55</accession>
<dbReference type="Pfam" id="PF00903">
    <property type="entry name" value="Glyoxalase"/>
    <property type="match status" value="1"/>
</dbReference>
<evidence type="ECO:0000313" key="7">
    <source>
        <dbReference type="EMBL" id="TWP34604.1"/>
    </source>
</evidence>
<feature type="domain" description="HTH merR-type" evidence="5">
    <location>
        <begin position="14"/>
        <end position="79"/>
    </location>
</feature>
<protein>
    <submittedName>
        <fullName evidence="7">MerR family transcriptional regulator</fullName>
    </submittedName>
</protein>
<evidence type="ECO:0000256" key="4">
    <source>
        <dbReference type="ARBA" id="ARBA00023163"/>
    </source>
</evidence>
<dbReference type="PROSITE" id="PS50937">
    <property type="entry name" value="HTH_MERR_2"/>
    <property type="match status" value="1"/>
</dbReference>
<dbReference type="InterPro" id="IPR037523">
    <property type="entry name" value="VOC_core"/>
</dbReference>
<dbReference type="Pfam" id="PF13411">
    <property type="entry name" value="MerR_1"/>
    <property type="match status" value="1"/>
</dbReference>
<dbReference type="InterPro" id="IPR047057">
    <property type="entry name" value="MerR_fam"/>
</dbReference>
<dbReference type="GO" id="GO:0003677">
    <property type="term" value="F:DNA binding"/>
    <property type="evidence" value="ECO:0007669"/>
    <property type="project" value="UniProtKB-KW"/>
</dbReference>
<sequence>MTSMVNANSRQCGIGDVARSAGVTERTLRYYEEFGLLIPVRDAGGRRRYDSVSLDRLYRVWLLRELGTPLVEIDPDADDLRALTRRHLADLDARLVDLARQRERVRAVEDRLLDGDRPSDEALLDLLLGLHTEEPALTRRVTLLVYRDIAAGHTYLVDVLGLAPGPISHDGDRAVHAEVHAGDGVVWLHREAPEHRMVSPLTTGTVTASLAVLVDDVDAHHARVAASGAAIDYGPTDMPYGMREYSVRDPEGHLWSFQTPLTESTF</sequence>
<evidence type="ECO:0000256" key="1">
    <source>
        <dbReference type="ARBA" id="ARBA00022491"/>
    </source>
</evidence>
<evidence type="ECO:0000256" key="3">
    <source>
        <dbReference type="ARBA" id="ARBA00023125"/>
    </source>
</evidence>
<dbReference type="SUPFAM" id="SSF54593">
    <property type="entry name" value="Glyoxalase/Bleomycin resistance protein/Dihydroxybiphenyl dioxygenase"/>
    <property type="match status" value="1"/>
</dbReference>
<keyword evidence="8" id="KW-1185">Reference proteome</keyword>
<dbReference type="InterPro" id="IPR004360">
    <property type="entry name" value="Glyas_Fos-R_dOase_dom"/>
</dbReference>
<proteinExistence type="predicted"/>
<dbReference type="Gene3D" id="3.30.720.110">
    <property type="match status" value="1"/>
</dbReference>
<comment type="caution">
    <text evidence="7">The sequence shown here is derived from an EMBL/GenBank/DDBJ whole genome shotgun (WGS) entry which is preliminary data.</text>
</comment>
<evidence type="ECO:0000259" key="5">
    <source>
        <dbReference type="PROSITE" id="PS50937"/>
    </source>
</evidence>
<keyword evidence="2" id="KW-0805">Transcription regulation</keyword>
<dbReference type="PANTHER" id="PTHR30204">
    <property type="entry name" value="REDOX-CYCLING DRUG-SENSING TRANSCRIPTIONAL ACTIVATOR SOXR"/>
    <property type="match status" value="1"/>
</dbReference>